<dbReference type="Proteomes" id="UP000190744">
    <property type="component" value="Unassembled WGS sequence"/>
</dbReference>
<evidence type="ECO:0000256" key="1">
    <source>
        <dbReference type="ARBA" id="ARBA00004613"/>
    </source>
</evidence>
<feature type="compositionally biased region" description="Basic and acidic residues" evidence="6">
    <location>
        <begin position="7"/>
        <end position="19"/>
    </location>
</feature>
<evidence type="ECO:0000256" key="2">
    <source>
        <dbReference type="ARBA" id="ARBA00005679"/>
    </source>
</evidence>
<keyword evidence="7" id="KW-0472">Membrane</keyword>
<feature type="region of interest" description="Disordered" evidence="6">
    <location>
        <begin position="1"/>
        <end position="24"/>
    </location>
</feature>
<keyword evidence="7" id="KW-0812">Transmembrane</keyword>
<evidence type="ECO:0000256" key="3">
    <source>
        <dbReference type="ARBA" id="ARBA00022525"/>
    </source>
</evidence>
<comment type="caution">
    <text evidence="8">The sequence shown here is derived from an EMBL/GenBank/DDBJ whole genome shotgun (WGS) entry which is preliminary data.</text>
</comment>
<name>A0A1S9RRA9_PENBI</name>
<evidence type="ECO:0000256" key="4">
    <source>
        <dbReference type="ARBA" id="ARBA00022729"/>
    </source>
</evidence>
<dbReference type="EMBL" id="LJBN01000121">
    <property type="protein sequence ID" value="OOQ88053.1"/>
    <property type="molecule type" value="Genomic_DNA"/>
</dbReference>
<keyword evidence="7" id="KW-1133">Transmembrane helix</keyword>
<proteinExistence type="inferred from homology"/>
<organism evidence="8 9">
    <name type="scientific">Penicillium brasilianum</name>
    <dbReference type="NCBI Taxonomy" id="104259"/>
    <lineage>
        <taxon>Eukaryota</taxon>
        <taxon>Fungi</taxon>
        <taxon>Dikarya</taxon>
        <taxon>Ascomycota</taxon>
        <taxon>Pezizomycotina</taxon>
        <taxon>Eurotiomycetes</taxon>
        <taxon>Eurotiomycetidae</taxon>
        <taxon>Eurotiales</taxon>
        <taxon>Aspergillaceae</taxon>
        <taxon>Penicillium</taxon>
    </lineage>
</organism>
<accession>A0A1S9RRA9</accession>
<evidence type="ECO:0000256" key="7">
    <source>
        <dbReference type="SAM" id="Phobius"/>
    </source>
</evidence>
<comment type="similarity">
    <text evidence="2">Belongs to the GILT family.</text>
</comment>
<feature type="transmembrane region" description="Helical" evidence="7">
    <location>
        <begin position="33"/>
        <end position="50"/>
    </location>
</feature>
<dbReference type="GO" id="GO:0005576">
    <property type="term" value="C:extracellular region"/>
    <property type="evidence" value="ECO:0007669"/>
    <property type="project" value="UniProtKB-SubCell"/>
</dbReference>
<dbReference type="Pfam" id="PF03227">
    <property type="entry name" value="GILT"/>
    <property type="match status" value="1"/>
</dbReference>
<keyword evidence="5" id="KW-0325">Glycoprotein</keyword>
<sequence>METLPLHNEDASEGSEKPRWANPHPRPSRNTMIWRYIVVVSFLVGYYLLLRPVEAPCTSPSCNSKCDSTACTAPDDSVATFTSPELDQSQYENIELESYEEIPAIQRPLVISTEVSEKKIPLEAHIMSKCPDAKDCLQKLVLPAMEQISDKVDFKLSFIASVSKESSEIECMHGPGECIGDMLILCAANLPFPATTDDLLLPQSYPRTPIIRSLGFANCLINGYQYIPDRDFIHECAMEHGIDFDSLNRCASQQDDNPGGGGQEEPPLSGIVLLRESALRSSELGVRTSCTVRLDEAIWCIRDGGEWKDCVQNGDGANPQALIDRINELWEERN</sequence>
<evidence type="ECO:0000256" key="6">
    <source>
        <dbReference type="SAM" id="MobiDB-lite"/>
    </source>
</evidence>
<dbReference type="GO" id="GO:0016671">
    <property type="term" value="F:oxidoreductase activity, acting on a sulfur group of donors, disulfide as acceptor"/>
    <property type="evidence" value="ECO:0007669"/>
    <property type="project" value="InterPro"/>
</dbReference>
<evidence type="ECO:0000256" key="5">
    <source>
        <dbReference type="ARBA" id="ARBA00023180"/>
    </source>
</evidence>
<dbReference type="InterPro" id="IPR004911">
    <property type="entry name" value="Interferon-induced_GILT"/>
</dbReference>
<evidence type="ECO:0000313" key="8">
    <source>
        <dbReference type="EMBL" id="OOQ88053.1"/>
    </source>
</evidence>
<gene>
    <name evidence="8" type="ORF">PEBR_14747</name>
</gene>
<keyword evidence="3" id="KW-0964">Secreted</keyword>
<protein>
    <submittedName>
        <fullName evidence="8">Putative gamma interferon inducible lysosomal thiol reductase (GILT)</fullName>
    </submittedName>
</protein>
<dbReference type="AlphaFoldDB" id="A0A1S9RRA9"/>
<dbReference type="PANTHER" id="PTHR13234:SF8">
    <property type="entry name" value="GAMMA-INTERFERON-INDUCIBLE LYSOSOMAL THIOL REDUCTASE"/>
    <property type="match status" value="1"/>
</dbReference>
<comment type="subcellular location">
    <subcellularLocation>
        <location evidence="1">Secreted</location>
    </subcellularLocation>
</comment>
<evidence type="ECO:0000313" key="9">
    <source>
        <dbReference type="Proteomes" id="UP000190744"/>
    </source>
</evidence>
<keyword evidence="4" id="KW-0732">Signal</keyword>
<reference evidence="9" key="1">
    <citation type="submission" date="2015-09" db="EMBL/GenBank/DDBJ databases">
        <authorList>
            <person name="Fill T.P."/>
            <person name="Baretta J.F."/>
            <person name="de Almeida L.G."/>
            <person name="Rocha M."/>
            <person name="de Souza D.H."/>
            <person name="Malavazi I."/>
            <person name="Cerdeira L.T."/>
            <person name="Hong H."/>
            <person name="Samborskyy M."/>
            <person name="de Vasconcelos A.T."/>
            <person name="Leadlay P."/>
            <person name="Rodrigues-Filho E."/>
        </authorList>
    </citation>
    <scope>NUCLEOTIDE SEQUENCE [LARGE SCALE GENOMIC DNA]</scope>
    <source>
        <strain evidence="9">LaBioMMi 136</strain>
    </source>
</reference>
<dbReference type="PANTHER" id="PTHR13234">
    <property type="entry name" value="GAMMA-INTERFERON INDUCIBLE LYSOSOMAL THIOL REDUCTASE GILT"/>
    <property type="match status" value="1"/>
</dbReference>